<dbReference type="InterPro" id="IPR043128">
    <property type="entry name" value="Rev_trsase/Diguanyl_cyclase"/>
</dbReference>
<reference evidence="2 3" key="1">
    <citation type="journal article" date="2014" name="Genome Biol. Evol.">
        <title>The genome of the myxosporean Thelohanellus kitauei shows adaptations to nutrient acquisition within its fish host.</title>
        <authorList>
            <person name="Yang Y."/>
            <person name="Xiong J."/>
            <person name="Zhou Z."/>
            <person name="Huo F."/>
            <person name="Miao W."/>
            <person name="Ran C."/>
            <person name="Liu Y."/>
            <person name="Zhang J."/>
            <person name="Feng J."/>
            <person name="Wang M."/>
            <person name="Wang M."/>
            <person name="Wang L."/>
            <person name="Yao B."/>
        </authorList>
    </citation>
    <scope>NUCLEOTIDE SEQUENCE [LARGE SCALE GENOMIC DNA]</scope>
    <source>
        <strain evidence="2">Wuqing</strain>
    </source>
</reference>
<evidence type="ECO:0000259" key="1">
    <source>
        <dbReference type="Pfam" id="PF00078"/>
    </source>
</evidence>
<dbReference type="Proteomes" id="UP000031668">
    <property type="component" value="Unassembled WGS sequence"/>
</dbReference>
<name>A0A0C2IJS3_THEKT</name>
<dbReference type="InterPro" id="IPR000477">
    <property type="entry name" value="RT_dom"/>
</dbReference>
<dbReference type="InterPro" id="IPR043502">
    <property type="entry name" value="DNA/RNA_pol_sf"/>
</dbReference>
<dbReference type="CDD" id="cd01647">
    <property type="entry name" value="RT_LTR"/>
    <property type="match status" value="1"/>
</dbReference>
<dbReference type="Pfam" id="PF00078">
    <property type="entry name" value="RVT_1"/>
    <property type="match status" value="1"/>
</dbReference>
<comment type="caution">
    <text evidence="2">The sequence shown here is derived from an EMBL/GenBank/DDBJ whole genome shotgun (WGS) entry which is preliminary data.</text>
</comment>
<proteinExistence type="predicted"/>
<organism evidence="2 3">
    <name type="scientific">Thelohanellus kitauei</name>
    <name type="common">Myxosporean</name>
    <dbReference type="NCBI Taxonomy" id="669202"/>
    <lineage>
        <taxon>Eukaryota</taxon>
        <taxon>Metazoa</taxon>
        <taxon>Cnidaria</taxon>
        <taxon>Myxozoa</taxon>
        <taxon>Myxosporea</taxon>
        <taxon>Bivalvulida</taxon>
        <taxon>Platysporina</taxon>
        <taxon>Myxobolidae</taxon>
        <taxon>Thelohanellus</taxon>
    </lineage>
</organism>
<dbReference type="PANTHER" id="PTHR24559:SF444">
    <property type="entry name" value="REVERSE TRANSCRIPTASE DOMAIN-CONTAINING PROTEIN"/>
    <property type="match status" value="1"/>
</dbReference>
<evidence type="ECO:0000313" key="2">
    <source>
        <dbReference type="EMBL" id="KII65639.1"/>
    </source>
</evidence>
<gene>
    <name evidence="2" type="ORF">RF11_14268</name>
</gene>
<protein>
    <submittedName>
        <fullName evidence="2">Transposon Ty3-I Gag-Pol polyprotein</fullName>
    </submittedName>
</protein>
<accession>A0A0C2IJS3</accession>
<evidence type="ECO:0000313" key="3">
    <source>
        <dbReference type="Proteomes" id="UP000031668"/>
    </source>
</evidence>
<dbReference type="EMBL" id="JWZT01003745">
    <property type="protein sequence ID" value="KII65639.1"/>
    <property type="molecule type" value="Genomic_DNA"/>
</dbReference>
<dbReference type="PANTHER" id="PTHR24559">
    <property type="entry name" value="TRANSPOSON TY3-I GAG-POL POLYPROTEIN"/>
    <property type="match status" value="1"/>
</dbReference>
<feature type="domain" description="Reverse transcriptase" evidence="1">
    <location>
        <begin position="28"/>
        <end position="95"/>
    </location>
</feature>
<sequence length="109" mass="12342">MKTITNQILKCRLISECSSPWLSPAILVKKKSGAYRLCVDYRKLSEITIRDEYTLPLIYSVLYELSGSTIFSTLDLHSGYWQVALDEAAKPKTAFCPGQGLPTYHFNAY</sequence>
<dbReference type="Gene3D" id="3.10.10.10">
    <property type="entry name" value="HIV Type 1 Reverse Transcriptase, subunit A, domain 1"/>
    <property type="match status" value="1"/>
</dbReference>
<dbReference type="AlphaFoldDB" id="A0A0C2IJS3"/>
<dbReference type="OMA" id="CRLISEC"/>
<dbReference type="SUPFAM" id="SSF56672">
    <property type="entry name" value="DNA/RNA polymerases"/>
    <property type="match status" value="1"/>
</dbReference>
<dbReference type="Gene3D" id="3.30.70.270">
    <property type="match status" value="1"/>
</dbReference>
<dbReference type="InterPro" id="IPR053134">
    <property type="entry name" value="RNA-dir_DNA_polymerase"/>
</dbReference>
<dbReference type="OrthoDB" id="10060843at2759"/>
<keyword evidence="3" id="KW-1185">Reference proteome</keyword>